<reference evidence="2 3" key="1">
    <citation type="journal article" date="2024" name="Front Chem Biol">
        <title>Unveiling the potential of Daldinia eschscholtzii MFLUCC 19-0629 through bioactivity and bioinformatics studies for enhanced sustainable agriculture production.</title>
        <authorList>
            <person name="Brooks S."/>
            <person name="Weaver J.A."/>
            <person name="Klomchit A."/>
            <person name="Alharthi S.A."/>
            <person name="Onlamun T."/>
            <person name="Nurani R."/>
            <person name="Vong T.K."/>
            <person name="Alberti F."/>
            <person name="Greco C."/>
        </authorList>
    </citation>
    <scope>NUCLEOTIDE SEQUENCE [LARGE SCALE GENOMIC DNA]</scope>
    <source>
        <strain evidence="2">MFLUCC 19-0629</strain>
    </source>
</reference>
<keyword evidence="3" id="KW-1185">Reference proteome</keyword>
<protein>
    <recommendedName>
        <fullName evidence="4">Cytidyltransferase-like domain-containing protein</fullName>
    </recommendedName>
</protein>
<proteinExistence type="predicted"/>
<dbReference type="Gene3D" id="3.40.50.620">
    <property type="entry name" value="HUPs"/>
    <property type="match status" value="1"/>
</dbReference>
<organism evidence="2 3">
    <name type="scientific">Daldinia eschscholtzii</name>
    <dbReference type="NCBI Taxonomy" id="292717"/>
    <lineage>
        <taxon>Eukaryota</taxon>
        <taxon>Fungi</taxon>
        <taxon>Dikarya</taxon>
        <taxon>Ascomycota</taxon>
        <taxon>Pezizomycotina</taxon>
        <taxon>Sordariomycetes</taxon>
        <taxon>Xylariomycetidae</taxon>
        <taxon>Xylariales</taxon>
        <taxon>Hypoxylaceae</taxon>
        <taxon>Daldinia</taxon>
    </lineage>
</organism>
<evidence type="ECO:0000313" key="2">
    <source>
        <dbReference type="EMBL" id="KAK6949144.1"/>
    </source>
</evidence>
<dbReference type="InterPro" id="IPR014729">
    <property type="entry name" value="Rossmann-like_a/b/a_fold"/>
</dbReference>
<gene>
    <name evidence="2" type="ORF">Daesc_009218</name>
</gene>
<accession>A0AAX6M9K8</accession>
<feature type="compositionally biased region" description="Low complexity" evidence="1">
    <location>
        <begin position="39"/>
        <end position="56"/>
    </location>
</feature>
<evidence type="ECO:0008006" key="4">
    <source>
        <dbReference type="Google" id="ProtNLM"/>
    </source>
</evidence>
<comment type="caution">
    <text evidence="2">The sequence shown here is derived from an EMBL/GenBank/DDBJ whole genome shotgun (WGS) entry which is preliminary data.</text>
</comment>
<dbReference type="EMBL" id="JBANMG010000009">
    <property type="protein sequence ID" value="KAK6949144.1"/>
    <property type="molecule type" value="Genomic_DNA"/>
</dbReference>
<name>A0AAX6M9K8_9PEZI</name>
<dbReference type="Proteomes" id="UP001369815">
    <property type="component" value="Unassembled WGS sequence"/>
</dbReference>
<sequence>MGQNDERDTRLAQPNPQVEQGAATVTAPLLLGEYMRQAVGSSSPSTASPTQQGSTPAILERGRTNHVLLYNGCFNPPHRGHLAHLVHAFRHAGAGLNVVGAVVLVADDLYLKWKLAGRYGLHKLDLKQRIRLWEEALAETKVYCHGNTVGEWCWVLSETLWPLYVDRLERLFRRDRVDVEFVRLAGGDKVSVGAVEHGVWGCNTMITTDVSRPVDFYTSNVGEVSLPRPLRNHGGWKVVGDMGDMGDRQGGQRQGNIVQSGRDGSFGKSNDSETLTTEAAIVSSSSTSAPAHGTITPAASQYNRDVWTCSHQLNGRTIYFIPSSHEERVDPDLSSTKLREIIADSDELDVEELEEKLQGVALSPALLAQYIKGAK</sequence>
<evidence type="ECO:0000256" key="1">
    <source>
        <dbReference type="SAM" id="MobiDB-lite"/>
    </source>
</evidence>
<feature type="region of interest" description="Disordered" evidence="1">
    <location>
        <begin position="39"/>
        <end position="58"/>
    </location>
</feature>
<feature type="compositionally biased region" description="Basic and acidic residues" evidence="1">
    <location>
        <begin position="1"/>
        <end position="10"/>
    </location>
</feature>
<feature type="region of interest" description="Disordered" evidence="1">
    <location>
        <begin position="1"/>
        <end position="22"/>
    </location>
</feature>
<dbReference type="AlphaFoldDB" id="A0AAX6M9K8"/>
<evidence type="ECO:0000313" key="3">
    <source>
        <dbReference type="Proteomes" id="UP001369815"/>
    </source>
</evidence>
<dbReference type="SUPFAM" id="SSF52374">
    <property type="entry name" value="Nucleotidylyl transferase"/>
    <property type="match status" value="1"/>
</dbReference>
<feature type="region of interest" description="Disordered" evidence="1">
    <location>
        <begin position="249"/>
        <end position="271"/>
    </location>
</feature>